<protein>
    <recommendedName>
        <fullName evidence="3">F-box domain-containing protein</fullName>
    </recommendedName>
</protein>
<dbReference type="Proteomes" id="UP001152747">
    <property type="component" value="Unassembled WGS sequence"/>
</dbReference>
<comment type="caution">
    <text evidence="1">The sequence shown here is derived from an EMBL/GenBank/DDBJ whole genome shotgun (WGS) entry which is preliminary data.</text>
</comment>
<name>A0A9P1IF73_9PELO</name>
<keyword evidence="2" id="KW-1185">Reference proteome</keyword>
<dbReference type="EMBL" id="CANHGI010000002">
    <property type="protein sequence ID" value="CAI5443031.1"/>
    <property type="molecule type" value="Genomic_DNA"/>
</dbReference>
<evidence type="ECO:0008006" key="3">
    <source>
        <dbReference type="Google" id="ProtNLM"/>
    </source>
</evidence>
<organism evidence="1 2">
    <name type="scientific">Caenorhabditis angaria</name>
    <dbReference type="NCBI Taxonomy" id="860376"/>
    <lineage>
        <taxon>Eukaryota</taxon>
        <taxon>Metazoa</taxon>
        <taxon>Ecdysozoa</taxon>
        <taxon>Nematoda</taxon>
        <taxon>Chromadorea</taxon>
        <taxon>Rhabditida</taxon>
        <taxon>Rhabditina</taxon>
        <taxon>Rhabditomorpha</taxon>
        <taxon>Rhabditoidea</taxon>
        <taxon>Rhabditidae</taxon>
        <taxon>Peloderinae</taxon>
        <taxon>Caenorhabditis</taxon>
    </lineage>
</organism>
<evidence type="ECO:0000313" key="1">
    <source>
        <dbReference type="EMBL" id="CAI5443031.1"/>
    </source>
</evidence>
<evidence type="ECO:0000313" key="2">
    <source>
        <dbReference type="Proteomes" id="UP001152747"/>
    </source>
</evidence>
<dbReference type="AlphaFoldDB" id="A0A9P1IF73"/>
<sequence>MVRLPLEMREIVIDYMAPETRCRFAQCSKLCEIEVKMCGKYVRSIEIGREIHPELKIGHSSSGFEYALEFIDIFNLTERQSMVVYKTTDFNEDYRESNKKVKWIETKYESAEEVRSKYLKDFLENYHKSIQNLILGDTEFAFDEWNVKMLKNLYNIEDFTFKDLIRTGFMEFPQILKADWCKIEGTSLTFDEIIQYKGVVLIAKSSQFNESNVARYLRMLRDGTLPKQKGFIIVTSSNTSRRVNFKELSEGLELLDYTETDCQCVAEFCIRWRSRNNRDCFAEVCFSHGSFNLEIGPV</sequence>
<proteinExistence type="predicted"/>
<gene>
    <name evidence="1" type="ORF">CAMP_LOCUS5668</name>
</gene>
<accession>A0A9P1IF73</accession>
<reference evidence="1" key="1">
    <citation type="submission" date="2022-11" db="EMBL/GenBank/DDBJ databases">
        <authorList>
            <person name="Kikuchi T."/>
        </authorList>
    </citation>
    <scope>NUCLEOTIDE SEQUENCE</scope>
    <source>
        <strain evidence="1">PS1010</strain>
    </source>
</reference>